<gene>
    <name evidence="2" type="ORF">CVT26_008528</name>
</gene>
<protein>
    <recommendedName>
        <fullName evidence="1">F-box domain-containing protein</fullName>
    </recommendedName>
</protein>
<dbReference type="PROSITE" id="PS50181">
    <property type="entry name" value="FBOX"/>
    <property type="match status" value="1"/>
</dbReference>
<dbReference type="Proteomes" id="UP000284706">
    <property type="component" value="Unassembled WGS sequence"/>
</dbReference>
<organism evidence="2 3">
    <name type="scientific">Gymnopilus dilepis</name>
    <dbReference type="NCBI Taxonomy" id="231916"/>
    <lineage>
        <taxon>Eukaryota</taxon>
        <taxon>Fungi</taxon>
        <taxon>Dikarya</taxon>
        <taxon>Basidiomycota</taxon>
        <taxon>Agaricomycotina</taxon>
        <taxon>Agaricomycetes</taxon>
        <taxon>Agaricomycetidae</taxon>
        <taxon>Agaricales</taxon>
        <taxon>Agaricineae</taxon>
        <taxon>Hymenogastraceae</taxon>
        <taxon>Gymnopilus</taxon>
    </lineage>
</organism>
<evidence type="ECO:0000313" key="2">
    <source>
        <dbReference type="EMBL" id="PPQ95500.1"/>
    </source>
</evidence>
<dbReference type="InterPro" id="IPR032675">
    <property type="entry name" value="LRR_dom_sf"/>
</dbReference>
<feature type="domain" description="F-box" evidence="1">
    <location>
        <begin position="1"/>
        <end position="45"/>
    </location>
</feature>
<dbReference type="InParanoid" id="A0A409XXK7"/>
<comment type="caution">
    <text evidence="2">The sequence shown here is derived from an EMBL/GenBank/DDBJ whole genome shotgun (WGS) entry which is preliminary data.</text>
</comment>
<evidence type="ECO:0000313" key="3">
    <source>
        <dbReference type="Proteomes" id="UP000284706"/>
    </source>
</evidence>
<dbReference type="EMBL" id="NHYE01001424">
    <property type="protein sequence ID" value="PPQ95500.1"/>
    <property type="molecule type" value="Genomic_DNA"/>
</dbReference>
<accession>A0A409XXK7</accession>
<name>A0A409XXK7_9AGAR</name>
<dbReference type="AlphaFoldDB" id="A0A409XXK7"/>
<sequence>MSVLLLPPELLDNISLHLLPPHLSSLAAANSRFYHVAQRHLYRHVYVDNRNLACVFTLARNPTIARHVRTFVIRLSPFSHLLKAFYRRLAQALSNMTGLTSLDISVDQAASWVMRTRDDATYPRLRRFASSFPMDNHVAHFLNKTDALVELDLDSLHSSSSSDLPELRVGALPRLAQFTGSAEAAQCIVPGRPVEHIHLNSGDLTEELAESLAKSAADVTVLAAATSSHSVSLIGTLTRCMEHLVHLRIVTTYNFSDAPDTMYFANIADALTSLPDLQSCEIWGLHWISSKKSFHDQGRVWQSEGFNTASLIPPNQLLTNGTFLDDLYSDFSYTY</sequence>
<proteinExistence type="predicted"/>
<dbReference type="InterPro" id="IPR001810">
    <property type="entry name" value="F-box_dom"/>
</dbReference>
<keyword evidence="3" id="KW-1185">Reference proteome</keyword>
<dbReference type="OrthoDB" id="613763at2759"/>
<dbReference type="Gene3D" id="3.80.10.10">
    <property type="entry name" value="Ribonuclease Inhibitor"/>
    <property type="match status" value="1"/>
</dbReference>
<reference evidence="2 3" key="1">
    <citation type="journal article" date="2018" name="Evol. Lett.">
        <title>Horizontal gene cluster transfer increased hallucinogenic mushroom diversity.</title>
        <authorList>
            <person name="Reynolds H.T."/>
            <person name="Vijayakumar V."/>
            <person name="Gluck-Thaler E."/>
            <person name="Korotkin H.B."/>
            <person name="Matheny P.B."/>
            <person name="Slot J.C."/>
        </authorList>
    </citation>
    <scope>NUCLEOTIDE SEQUENCE [LARGE SCALE GENOMIC DNA]</scope>
    <source>
        <strain evidence="2 3">SRW20</strain>
    </source>
</reference>
<evidence type="ECO:0000259" key="1">
    <source>
        <dbReference type="PROSITE" id="PS50181"/>
    </source>
</evidence>